<evidence type="ECO:0000259" key="3">
    <source>
        <dbReference type="Pfam" id="PF00264"/>
    </source>
</evidence>
<evidence type="ECO:0000256" key="1">
    <source>
        <dbReference type="ARBA" id="ARBA00022723"/>
    </source>
</evidence>
<gene>
    <name evidence="4" type="ORF">R5U08_34885</name>
</gene>
<organism evidence="4 5">
    <name type="scientific">Streptomyces coeruleorubidus</name>
    <dbReference type="NCBI Taxonomy" id="116188"/>
    <lineage>
        <taxon>Bacteria</taxon>
        <taxon>Bacillati</taxon>
        <taxon>Actinomycetota</taxon>
        <taxon>Actinomycetes</taxon>
        <taxon>Kitasatosporales</taxon>
        <taxon>Streptomycetaceae</taxon>
        <taxon>Streptomyces</taxon>
    </lineage>
</organism>
<accession>A0ABZ0KMA8</accession>
<feature type="region of interest" description="Disordered" evidence="2">
    <location>
        <begin position="133"/>
        <end position="161"/>
    </location>
</feature>
<dbReference type="InterPro" id="IPR002227">
    <property type="entry name" value="Tyrosinase_Cu-bd"/>
</dbReference>
<evidence type="ECO:0000313" key="4">
    <source>
        <dbReference type="EMBL" id="WOT39026.1"/>
    </source>
</evidence>
<reference evidence="4 5" key="1">
    <citation type="journal article" date="2021" name="J. Microbiol. Biotechnol.">
        <title>An Efficient Markerless Deletion System Suitable for the Industrial Strains of Streptomyces.</title>
        <authorList>
            <person name="Dong J."/>
            <person name="Wei J."/>
            <person name="Li H."/>
            <person name="Zhao S."/>
            <person name="Guan W."/>
        </authorList>
    </citation>
    <scope>NUCLEOTIDE SEQUENCE [LARGE SCALE GENOMIC DNA]</scope>
    <source>
        <strain evidence="4 5">CICC 11043</strain>
    </source>
</reference>
<dbReference type="InterPro" id="IPR050316">
    <property type="entry name" value="Tyrosinase/Hemocyanin"/>
</dbReference>
<evidence type="ECO:0000256" key="2">
    <source>
        <dbReference type="SAM" id="MobiDB-lite"/>
    </source>
</evidence>
<dbReference type="PRINTS" id="PR00092">
    <property type="entry name" value="TYROSINASE"/>
</dbReference>
<dbReference type="Gene3D" id="1.10.1280.10">
    <property type="entry name" value="Di-copper center containing domain from catechol oxidase"/>
    <property type="match status" value="1"/>
</dbReference>
<keyword evidence="5" id="KW-1185">Reference proteome</keyword>
<name>A0ABZ0KMA8_STRC4</name>
<reference evidence="4 5" key="2">
    <citation type="journal article" date="2024" name="Microb. Biotechnol.">
        <title>The involvement of multiple ABC transporters in daunorubicin efflux in Streptomyces coeruleorubidus.</title>
        <authorList>
            <person name="Dong J."/>
            <person name="Ning J."/>
            <person name="Tian Y."/>
            <person name="Li H."/>
            <person name="Chen H."/>
            <person name="Guan W."/>
        </authorList>
    </citation>
    <scope>NUCLEOTIDE SEQUENCE [LARGE SCALE GENOMIC DNA]</scope>
    <source>
        <strain evidence="4 5">CICC 11043</strain>
    </source>
</reference>
<dbReference type="Proteomes" id="UP001305002">
    <property type="component" value="Chromosome"/>
</dbReference>
<proteinExistence type="predicted"/>
<dbReference type="PANTHER" id="PTHR11474">
    <property type="entry name" value="TYROSINASE FAMILY MEMBER"/>
    <property type="match status" value="1"/>
</dbReference>
<dbReference type="InterPro" id="IPR008922">
    <property type="entry name" value="Di-copper_centre_dom_sf"/>
</dbReference>
<dbReference type="EMBL" id="CP137524">
    <property type="protein sequence ID" value="WOT39026.1"/>
    <property type="molecule type" value="Genomic_DNA"/>
</dbReference>
<evidence type="ECO:0000313" key="5">
    <source>
        <dbReference type="Proteomes" id="UP001305002"/>
    </source>
</evidence>
<dbReference type="Pfam" id="PF00264">
    <property type="entry name" value="Tyrosinase"/>
    <property type="match status" value="1"/>
</dbReference>
<keyword evidence="1" id="KW-0479">Metal-binding</keyword>
<protein>
    <submittedName>
        <fullName evidence="4">Tyrosinase family protein</fullName>
    </submittedName>
</protein>
<sequence>MIRGDGIRRNAAEIDDDERDAFVKAIKELNKRHYPGSRDDFPPGGVSQWFKQDEIHQATHVHQGPEFLPWHRELCNRFEQLIRTVEPKLSLHYWDWNTDPAPLFTPEFMGAKTGEEVGEPWLSAGFYNPQADPFRGESSSDVAHGNPFDPPRTLKREVPDGPPELCFSDREITRSSNYLGMRIRLERCHDGAHGYIGGTIGDPHTAFRDPFVFLLHANVDRLFAMWQYEDPATRLNPATVYGEDPGEPLWYARRLQPWDGSGRTRPWVRPERERQVKDYRHPSIVTPPQYDTLQPVGDGPLTAQQLNELRHALDGAIALQTVLAHDHH</sequence>
<feature type="domain" description="Tyrosinase copper-binding" evidence="3">
    <location>
        <begin position="48"/>
        <end position="228"/>
    </location>
</feature>
<dbReference type="RefSeq" id="WP_317927452.1">
    <property type="nucleotide sequence ID" value="NZ_CP137524.1"/>
</dbReference>
<dbReference type="SUPFAM" id="SSF48056">
    <property type="entry name" value="Di-copper centre-containing domain"/>
    <property type="match status" value="1"/>
</dbReference>